<dbReference type="Proteomes" id="UP000626109">
    <property type="component" value="Unassembled WGS sequence"/>
</dbReference>
<dbReference type="EMBL" id="CAJNNW010012360">
    <property type="protein sequence ID" value="CAE8654199.1"/>
    <property type="molecule type" value="Genomic_DNA"/>
</dbReference>
<reference evidence="2" key="1">
    <citation type="submission" date="2021-02" db="EMBL/GenBank/DDBJ databases">
        <authorList>
            <person name="Dougan E. K."/>
            <person name="Rhodes N."/>
            <person name="Thang M."/>
            <person name="Chan C."/>
        </authorList>
    </citation>
    <scope>NUCLEOTIDE SEQUENCE</scope>
</reference>
<proteinExistence type="predicted"/>
<evidence type="ECO:0000313" key="2">
    <source>
        <dbReference type="EMBL" id="CAE8654199.1"/>
    </source>
</evidence>
<evidence type="ECO:0000256" key="1">
    <source>
        <dbReference type="SAM" id="MobiDB-lite"/>
    </source>
</evidence>
<feature type="compositionally biased region" description="Low complexity" evidence="1">
    <location>
        <begin position="37"/>
        <end position="66"/>
    </location>
</feature>
<feature type="region of interest" description="Disordered" evidence="1">
    <location>
        <begin position="20"/>
        <end position="66"/>
    </location>
</feature>
<name>A0A813INX3_POLGL</name>
<organism evidence="2 3">
    <name type="scientific">Polarella glacialis</name>
    <name type="common">Dinoflagellate</name>
    <dbReference type="NCBI Taxonomy" id="89957"/>
    <lineage>
        <taxon>Eukaryota</taxon>
        <taxon>Sar</taxon>
        <taxon>Alveolata</taxon>
        <taxon>Dinophyceae</taxon>
        <taxon>Suessiales</taxon>
        <taxon>Suessiaceae</taxon>
        <taxon>Polarella</taxon>
    </lineage>
</organism>
<evidence type="ECO:0000313" key="3">
    <source>
        <dbReference type="Proteomes" id="UP000626109"/>
    </source>
</evidence>
<protein>
    <submittedName>
        <fullName evidence="2">Uncharacterized protein</fullName>
    </submittedName>
</protein>
<sequence>MAHSCAQAANHATPLIGFPATWASKSLPSGSHPAGRQQQQQEHQQQQQQQQKQQHNNNSNNNNSNNKQVDKRLRWAVEVADAVQGSDQTATATGRVQRKRRKDEAQKLLEKTYIASVAFLSPQFSFLPSGGHMLLGKSPSLPSQSFKRKTTKTIKKKSPSLLSGLPLWLLGFCPHPVHTNLGFA</sequence>
<comment type="caution">
    <text evidence="2">The sequence shown here is derived from an EMBL/GenBank/DDBJ whole genome shotgun (WGS) entry which is preliminary data.</text>
</comment>
<dbReference type="AlphaFoldDB" id="A0A813INX3"/>
<accession>A0A813INX3</accession>
<gene>
    <name evidence="2" type="ORF">PGLA2088_LOCUS10879</name>
</gene>